<dbReference type="AlphaFoldDB" id="A0A7Y0FN52"/>
<dbReference type="EMBL" id="JABBGH010000002">
    <property type="protein sequence ID" value="NML66211.1"/>
    <property type="molecule type" value="Genomic_DNA"/>
</dbReference>
<keyword evidence="1" id="KW-0812">Transmembrane</keyword>
<dbReference type="RefSeq" id="WP_169531873.1">
    <property type="nucleotide sequence ID" value="NZ_JABBGH010000002.1"/>
</dbReference>
<evidence type="ECO:0000313" key="2">
    <source>
        <dbReference type="EMBL" id="NML66211.1"/>
    </source>
</evidence>
<reference evidence="2 3" key="1">
    <citation type="submission" date="2020-04" db="EMBL/GenBank/DDBJ databases">
        <title>Hymenobacter polaris sp. nov., isolated from Arctic soil.</title>
        <authorList>
            <person name="Dahal R.H."/>
        </authorList>
    </citation>
    <scope>NUCLEOTIDE SEQUENCE [LARGE SCALE GENOMIC DNA]</scope>
    <source>
        <strain evidence="2 3">RP-2-7</strain>
    </source>
</reference>
<keyword evidence="3" id="KW-1185">Reference proteome</keyword>
<accession>A0A7Y0FN52</accession>
<organism evidence="2 3">
    <name type="scientific">Hymenobacter polaris</name>
    <dbReference type="NCBI Taxonomy" id="2682546"/>
    <lineage>
        <taxon>Bacteria</taxon>
        <taxon>Pseudomonadati</taxon>
        <taxon>Bacteroidota</taxon>
        <taxon>Cytophagia</taxon>
        <taxon>Cytophagales</taxon>
        <taxon>Hymenobacteraceae</taxon>
        <taxon>Hymenobacter</taxon>
    </lineage>
</organism>
<comment type="caution">
    <text evidence="2">The sequence shown here is derived from an EMBL/GenBank/DDBJ whole genome shotgun (WGS) entry which is preliminary data.</text>
</comment>
<keyword evidence="1" id="KW-1133">Transmembrane helix</keyword>
<keyword evidence="1" id="KW-0472">Membrane</keyword>
<feature type="transmembrane region" description="Helical" evidence="1">
    <location>
        <begin position="20"/>
        <end position="39"/>
    </location>
</feature>
<dbReference type="Proteomes" id="UP000559626">
    <property type="component" value="Unassembled WGS sequence"/>
</dbReference>
<name>A0A7Y0FN52_9BACT</name>
<proteinExistence type="predicted"/>
<evidence type="ECO:0000256" key="1">
    <source>
        <dbReference type="SAM" id="Phobius"/>
    </source>
</evidence>
<sequence>MPNYTLPPTTNRPERPLHRLGRWLIYLVLVLAGGTGYACGVSCTRAQPEPESPGALVQALPQAMLPALPHA</sequence>
<evidence type="ECO:0000313" key="3">
    <source>
        <dbReference type="Proteomes" id="UP000559626"/>
    </source>
</evidence>
<protein>
    <submittedName>
        <fullName evidence="2">Uncharacterized protein</fullName>
    </submittedName>
</protein>
<gene>
    <name evidence="2" type="ORF">HHL22_13440</name>
</gene>